<gene>
    <name evidence="2" type="ORF">A4U43_C10F4980</name>
</gene>
<keyword evidence="3" id="KW-1185">Reference proteome</keyword>
<protein>
    <submittedName>
        <fullName evidence="2">Uncharacterized protein</fullName>
    </submittedName>
</protein>
<proteinExistence type="predicted"/>
<evidence type="ECO:0000256" key="1">
    <source>
        <dbReference type="SAM" id="MobiDB-lite"/>
    </source>
</evidence>
<dbReference type="Gramene" id="ONK56182">
    <property type="protein sequence ID" value="ONK56182"/>
    <property type="gene ID" value="A4U43_C10F4980"/>
</dbReference>
<accession>A0A5P1E0S2</accession>
<evidence type="ECO:0000313" key="2">
    <source>
        <dbReference type="EMBL" id="ONK56182.1"/>
    </source>
</evidence>
<reference evidence="3" key="1">
    <citation type="journal article" date="2017" name="Nat. Commun.">
        <title>The asparagus genome sheds light on the origin and evolution of a young Y chromosome.</title>
        <authorList>
            <person name="Harkess A."/>
            <person name="Zhou J."/>
            <person name="Xu C."/>
            <person name="Bowers J.E."/>
            <person name="Van der Hulst R."/>
            <person name="Ayyampalayam S."/>
            <person name="Mercati F."/>
            <person name="Riccardi P."/>
            <person name="McKain M.R."/>
            <person name="Kakrana A."/>
            <person name="Tang H."/>
            <person name="Ray J."/>
            <person name="Groenendijk J."/>
            <person name="Arikit S."/>
            <person name="Mathioni S.M."/>
            <person name="Nakano M."/>
            <person name="Shan H."/>
            <person name="Telgmann-Rauber A."/>
            <person name="Kanno A."/>
            <person name="Yue Z."/>
            <person name="Chen H."/>
            <person name="Li W."/>
            <person name="Chen Y."/>
            <person name="Xu X."/>
            <person name="Zhang Y."/>
            <person name="Luo S."/>
            <person name="Chen H."/>
            <person name="Gao J."/>
            <person name="Mao Z."/>
            <person name="Pires J.C."/>
            <person name="Luo M."/>
            <person name="Kudrna D."/>
            <person name="Wing R.A."/>
            <person name="Meyers B.C."/>
            <person name="Yi K."/>
            <person name="Kong H."/>
            <person name="Lavrijsen P."/>
            <person name="Sunseri F."/>
            <person name="Falavigna A."/>
            <person name="Ye Y."/>
            <person name="Leebens-Mack J.H."/>
            <person name="Chen G."/>
        </authorList>
    </citation>
    <scope>NUCLEOTIDE SEQUENCE [LARGE SCALE GENOMIC DNA]</scope>
    <source>
        <strain evidence="3">cv. DH0086</strain>
    </source>
</reference>
<dbReference type="EMBL" id="CM007390">
    <property type="protein sequence ID" value="ONK56182.1"/>
    <property type="molecule type" value="Genomic_DNA"/>
</dbReference>
<sequence>MPINLKAKLAYGTFHSTYKKEDKIKENMVLVDNIVAASKDAALRATQEADDDPHVLSREENNAIAMNVMGYNNRGKFPLMGVGAQRGTSRLSSTASSTASTATTSSDRTLASSTIMRVNRYLRGKIDRTLLMQVTTAMCSDLPPSPTSDDVFTHIVLCLSGKISAELFEEVLDQLDLDVGAQAGLAGGSSSGVQRRELDDDEHS</sequence>
<dbReference type="AlphaFoldDB" id="A0A5P1E0S2"/>
<organism evidence="2 3">
    <name type="scientific">Asparagus officinalis</name>
    <name type="common">Garden asparagus</name>
    <dbReference type="NCBI Taxonomy" id="4686"/>
    <lineage>
        <taxon>Eukaryota</taxon>
        <taxon>Viridiplantae</taxon>
        <taxon>Streptophyta</taxon>
        <taxon>Embryophyta</taxon>
        <taxon>Tracheophyta</taxon>
        <taxon>Spermatophyta</taxon>
        <taxon>Magnoliopsida</taxon>
        <taxon>Liliopsida</taxon>
        <taxon>Asparagales</taxon>
        <taxon>Asparagaceae</taxon>
        <taxon>Asparagoideae</taxon>
        <taxon>Asparagus</taxon>
    </lineage>
</organism>
<feature type="region of interest" description="Disordered" evidence="1">
    <location>
        <begin position="88"/>
        <end position="107"/>
    </location>
</feature>
<evidence type="ECO:0000313" key="3">
    <source>
        <dbReference type="Proteomes" id="UP000243459"/>
    </source>
</evidence>
<dbReference type="Proteomes" id="UP000243459">
    <property type="component" value="Chromosome 10"/>
</dbReference>
<name>A0A5P1E0S2_ASPOF</name>